<feature type="compositionally biased region" description="Basic residues" evidence="2">
    <location>
        <begin position="175"/>
        <end position="188"/>
    </location>
</feature>
<feature type="compositionally biased region" description="Low complexity" evidence="2">
    <location>
        <begin position="151"/>
        <end position="173"/>
    </location>
</feature>
<dbReference type="GO" id="GO:0003723">
    <property type="term" value="F:RNA binding"/>
    <property type="evidence" value="ECO:0007669"/>
    <property type="project" value="UniProtKB-UniRule"/>
</dbReference>
<feature type="region of interest" description="Disordered" evidence="2">
    <location>
        <begin position="287"/>
        <end position="308"/>
    </location>
</feature>
<dbReference type="PROSITE" id="PS50102">
    <property type="entry name" value="RRM"/>
    <property type="match status" value="2"/>
</dbReference>
<proteinExistence type="predicted"/>
<reference evidence="4 5" key="1">
    <citation type="journal article" date="2011" name="J. Gen. Appl. Microbiol.">
        <title>Draft genome sequencing of the enigmatic basidiomycete Mixia osmundae.</title>
        <authorList>
            <person name="Nishida H."/>
            <person name="Nagatsuka Y."/>
            <person name="Sugiyama J."/>
        </authorList>
    </citation>
    <scope>NUCLEOTIDE SEQUENCE [LARGE SCALE GENOMIC DNA]</scope>
    <source>
        <strain evidence="5">CBS 9802 / IAM 14324 / JCM 22182 / KY 12970</strain>
    </source>
</reference>
<dbReference type="Gene3D" id="3.30.70.330">
    <property type="match status" value="2"/>
</dbReference>
<dbReference type="Pfam" id="PF00076">
    <property type="entry name" value="RRM_1"/>
    <property type="match status" value="2"/>
</dbReference>
<dbReference type="SMART" id="SM00360">
    <property type="entry name" value="RRM"/>
    <property type="match status" value="2"/>
</dbReference>
<feature type="domain" description="RRM" evidence="3">
    <location>
        <begin position="22"/>
        <end position="97"/>
    </location>
</feature>
<dbReference type="PANTHER" id="PTHR15241">
    <property type="entry name" value="TRANSFORMER-2-RELATED"/>
    <property type="match status" value="1"/>
</dbReference>
<dbReference type="InterPro" id="IPR035979">
    <property type="entry name" value="RBD_domain_sf"/>
</dbReference>
<protein>
    <recommendedName>
        <fullName evidence="3">RRM domain-containing protein</fullName>
    </recommendedName>
</protein>
<evidence type="ECO:0000256" key="2">
    <source>
        <dbReference type="SAM" id="MobiDB-lite"/>
    </source>
</evidence>
<feature type="compositionally biased region" description="Low complexity" evidence="2">
    <location>
        <begin position="112"/>
        <end position="123"/>
    </location>
</feature>
<sequence length="308" mass="31899">MAANPTVPPMAAVQAESKDLGKKVFVGNLSFKTTVDELKQVFESHGPIVDAEIKAKGTMSLGYGFITYETEKAATASLKLDKTTLKEREITVELAKPGSRTKPARVAKDAAASAAKIDTSAAVDDQGELKEGAAASTRGGRGRGRGRAARAPRQASTEAEGEPAAEGAASTRGAGRGRGRGIRGRGRGGRGGGRVGPPPGEPSKTLLFVAQLPNNTDDNGLKSLFTDVGLTVTSSKVIVYNSGPNKGKSRGYGFVHVADEAQQKKAIEKLHDKDIDGRPVQVKVAVDKDAQPNGAAEDGEPASTVLAS</sequence>
<dbReference type="InParanoid" id="G7E1T1"/>
<dbReference type="SUPFAM" id="SSF54928">
    <property type="entry name" value="RNA-binding domain, RBD"/>
    <property type="match status" value="2"/>
</dbReference>
<feature type="region of interest" description="Disordered" evidence="2">
    <location>
        <begin position="112"/>
        <end position="207"/>
    </location>
</feature>
<dbReference type="InterPro" id="IPR012677">
    <property type="entry name" value="Nucleotide-bd_a/b_plait_sf"/>
</dbReference>
<organism evidence="4 5">
    <name type="scientific">Mixia osmundae (strain CBS 9802 / IAM 14324 / JCM 22182 / KY 12970)</name>
    <dbReference type="NCBI Taxonomy" id="764103"/>
    <lineage>
        <taxon>Eukaryota</taxon>
        <taxon>Fungi</taxon>
        <taxon>Dikarya</taxon>
        <taxon>Basidiomycota</taxon>
        <taxon>Pucciniomycotina</taxon>
        <taxon>Mixiomycetes</taxon>
        <taxon>Mixiales</taxon>
        <taxon>Mixiaceae</taxon>
        <taxon>Mixia</taxon>
    </lineage>
</organism>
<dbReference type="CDD" id="cd00590">
    <property type="entry name" value="RRM_SF"/>
    <property type="match status" value="1"/>
</dbReference>
<accession>G7E1T1</accession>
<dbReference type="EMBL" id="BABT02000106">
    <property type="protein sequence ID" value="GAA96791.1"/>
    <property type="molecule type" value="Genomic_DNA"/>
</dbReference>
<dbReference type="AlphaFoldDB" id="G7E1T1"/>
<dbReference type="OMA" id="KRHLGFA"/>
<comment type="caution">
    <text evidence="4">The sequence shown here is derived from an EMBL/GenBank/DDBJ whole genome shotgun (WGS) entry which is preliminary data.</text>
</comment>
<dbReference type="eggNOG" id="KOG0123">
    <property type="taxonomic scope" value="Eukaryota"/>
</dbReference>
<keyword evidence="5" id="KW-1185">Reference proteome</keyword>
<dbReference type="Proteomes" id="UP000009131">
    <property type="component" value="Unassembled WGS sequence"/>
</dbReference>
<evidence type="ECO:0000259" key="3">
    <source>
        <dbReference type="PROSITE" id="PS50102"/>
    </source>
</evidence>
<evidence type="ECO:0000313" key="4">
    <source>
        <dbReference type="EMBL" id="GAA96791.1"/>
    </source>
</evidence>
<feature type="domain" description="RRM" evidence="3">
    <location>
        <begin position="205"/>
        <end position="287"/>
    </location>
</feature>
<reference evidence="4 5" key="2">
    <citation type="journal article" date="2012" name="Open Biol.">
        <title>Characteristics of nucleosomes and linker DNA regions on the genome of the basidiomycete Mixia osmundae revealed by mono- and dinucleosome mapping.</title>
        <authorList>
            <person name="Nishida H."/>
            <person name="Kondo S."/>
            <person name="Matsumoto T."/>
            <person name="Suzuki Y."/>
            <person name="Yoshikawa H."/>
            <person name="Taylor T.D."/>
            <person name="Sugiyama J."/>
        </authorList>
    </citation>
    <scope>NUCLEOTIDE SEQUENCE [LARGE SCALE GENOMIC DNA]</scope>
    <source>
        <strain evidence="5">CBS 9802 / IAM 14324 / JCM 22182 / KY 12970</strain>
    </source>
</reference>
<evidence type="ECO:0000256" key="1">
    <source>
        <dbReference type="PROSITE-ProRule" id="PRU00176"/>
    </source>
</evidence>
<dbReference type="FunCoup" id="G7E1T1">
    <property type="interactions" value="20"/>
</dbReference>
<dbReference type="HOGENOM" id="CLU_012062_9_1_1"/>
<feature type="compositionally biased region" description="Basic residues" evidence="2">
    <location>
        <begin position="140"/>
        <end position="150"/>
    </location>
</feature>
<evidence type="ECO:0000313" key="5">
    <source>
        <dbReference type="Proteomes" id="UP000009131"/>
    </source>
</evidence>
<dbReference type="PANTHER" id="PTHR15241:SF304">
    <property type="entry name" value="RRM DOMAIN-CONTAINING PROTEIN"/>
    <property type="match status" value="1"/>
</dbReference>
<dbReference type="RefSeq" id="XP_014565299.1">
    <property type="nucleotide sequence ID" value="XM_014709813.1"/>
</dbReference>
<dbReference type="InterPro" id="IPR000504">
    <property type="entry name" value="RRM_dom"/>
</dbReference>
<dbReference type="OrthoDB" id="439808at2759"/>
<dbReference type="STRING" id="764103.G7E1T1"/>
<keyword evidence="1" id="KW-0694">RNA-binding</keyword>
<gene>
    <name evidence="4" type="primary">Mo03462</name>
    <name evidence="4" type="ORF">E5Q_03462</name>
</gene>
<name>G7E1T1_MIXOS</name>